<feature type="compositionally biased region" description="Polar residues" evidence="1">
    <location>
        <begin position="13"/>
        <end position="22"/>
    </location>
</feature>
<dbReference type="OrthoDB" id="10490381at2759"/>
<dbReference type="Proteomes" id="UP000789508">
    <property type="component" value="Unassembled WGS sequence"/>
</dbReference>
<evidence type="ECO:0000313" key="2">
    <source>
        <dbReference type="EMBL" id="CAG8732042.1"/>
    </source>
</evidence>
<keyword evidence="3" id="KW-1185">Reference proteome</keyword>
<dbReference type="EMBL" id="CAJVPS010030955">
    <property type="protein sequence ID" value="CAG8732042.1"/>
    <property type="molecule type" value="Genomic_DNA"/>
</dbReference>
<evidence type="ECO:0000256" key="1">
    <source>
        <dbReference type="SAM" id="MobiDB-lite"/>
    </source>
</evidence>
<reference evidence="2" key="1">
    <citation type="submission" date="2021-06" db="EMBL/GenBank/DDBJ databases">
        <authorList>
            <person name="Kallberg Y."/>
            <person name="Tangrot J."/>
            <person name="Rosling A."/>
        </authorList>
    </citation>
    <scope>NUCLEOTIDE SEQUENCE</scope>
    <source>
        <strain evidence="2">FL130A</strain>
    </source>
</reference>
<accession>A0A9N9NHS3</accession>
<proteinExistence type="predicted"/>
<comment type="caution">
    <text evidence="2">The sequence shown here is derived from an EMBL/GenBank/DDBJ whole genome shotgun (WGS) entry which is preliminary data.</text>
</comment>
<organism evidence="2 3">
    <name type="scientific">Ambispora leptoticha</name>
    <dbReference type="NCBI Taxonomy" id="144679"/>
    <lineage>
        <taxon>Eukaryota</taxon>
        <taxon>Fungi</taxon>
        <taxon>Fungi incertae sedis</taxon>
        <taxon>Mucoromycota</taxon>
        <taxon>Glomeromycotina</taxon>
        <taxon>Glomeromycetes</taxon>
        <taxon>Archaeosporales</taxon>
        <taxon>Ambisporaceae</taxon>
        <taxon>Ambispora</taxon>
    </lineage>
</organism>
<feature type="region of interest" description="Disordered" evidence="1">
    <location>
        <begin position="1"/>
        <end position="22"/>
    </location>
</feature>
<feature type="region of interest" description="Disordered" evidence="1">
    <location>
        <begin position="35"/>
        <end position="58"/>
    </location>
</feature>
<evidence type="ECO:0000313" key="3">
    <source>
        <dbReference type="Proteomes" id="UP000789508"/>
    </source>
</evidence>
<gene>
    <name evidence="2" type="ORF">ALEPTO_LOCUS12660</name>
</gene>
<feature type="non-terminal residue" evidence="2">
    <location>
        <position position="107"/>
    </location>
</feature>
<dbReference type="AlphaFoldDB" id="A0A9N9NHS3"/>
<protein>
    <submittedName>
        <fullName evidence="2">5788_t:CDS:1</fullName>
    </submittedName>
</protein>
<name>A0A9N9NHS3_9GLOM</name>
<sequence>LSEPSKEEVISEPAQSDPNNPITKYQQRIAKTEAINHAKSTSSSEQSESTSALKGFYEESLKDTVETKTNEFKSLDADYRTLLSDIENQYAEEALPDEETMAEEITL</sequence>
<feature type="compositionally biased region" description="Low complexity" evidence="1">
    <location>
        <begin position="40"/>
        <end position="51"/>
    </location>
</feature>